<evidence type="ECO:0000256" key="5">
    <source>
        <dbReference type="ARBA" id="ARBA00022801"/>
    </source>
</evidence>
<feature type="chain" id="PRO_5015798834" description="Carboxypeptidase" evidence="7">
    <location>
        <begin position="26"/>
        <end position="538"/>
    </location>
</feature>
<keyword evidence="10" id="KW-1185">Reference proteome</keyword>
<dbReference type="AlphaFoldDB" id="A0A2V0P748"/>
<comment type="similarity">
    <text evidence="1 7">Belongs to the peptidase S10 family.</text>
</comment>
<evidence type="ECO:0000256" key="3">
    <source>
        <dbReference type="ARBA" id="ARBA00022670"/>
    </source>
</evidence>
<comment type="caution">
    <text evidence="9">The sequence shown here is derived from an EMBL/GenBank/DDBJ whole genome shotgun (WGS) entry which is preliminary data.</text>
</comment>
<dbReference type="OrthoDB" id="443318at2759"/>
<dbReference type="InterPro" id="IPR018202">
    <property type="entry name" value="Ser_caboxypep_ser_AS"/>
</dbReference>
<keyword evidence="2 7" id="KW-0121">Carboxypeptidase</keyword>
<evidence type="ECO:0000256" key="8">
    <source>
        <dbReference type="SAM" id="MobiDB-lite"/>
    </source>
</evidence>
<keyword evidence="4 7" id="KW-0732">Signal</keyword>
<dbReference type="Pfam" id="PF00450">
    <property type="entry name" value="Peptidase_S10"/>
    <property type="match status" value="1"/>
</dbReference>
<keyword evidence="3 7" id="KW-0645">Protease</keyword>
<evidence type="ECO:0000256" key="2">
    <source>
        <dbReference type="ARBA" id="ARBA00022645"/>
    </source>
</evidence>
<evidence type="ECO:0000313" key="10">
    <source>
        <dbReference type="Proteomes" id="UP000247498"/>
    </source>
</evidence>
<feature type="signal peptide" evidence="7">
    <location>
        <begin position="1"/>
        <end position="25"/>
    </location>
</feature>
<keyword evidence="6" id="KW-0325">Glycoprotein</keyword>
<evidence type="ECO:0000256" key="7">
    <source>
        <dbReference type="RuleBase" id="RU361156"/>
    </source>
</evidence>
<dbReference type="SUPFAM" id="SSF53474">
    <property type="entry name" value="alpha/beta-Hydrolases"/>
    <property type="match status" value="1"/>
</dbReference>
<dbReference type="FunCoup" id="A0A2V0P748">
    <property type="interactions" value="623"/>
</dbReference>
<gene>
    <name evidence="9" type="ORF">Rsub_08351</name>
</gene>
<dbReference type="EC" id="3.4.16.-" evidence="7"/>
<dbReference type="Gene3D" id="3.40.50.1820">
    <property type="entry name" value="alpha/beta hydrolase"/>
    <property type="match status" value="1"/>
</dbReference>
<dbReference type="GO" id="GO:0006508">
    <property type="term" value="P:proteolysis"/>
    <property type="evidence" value="ECO:0007669"/>
    <property type="project" value="UniProtKB-KW"/>
</dbReference>
<evidence type="ECO:0000256" key="6">
    <source>
        <dbReference type="ARBA" id="ARBA00023180"/>
    </source>
</evidence>
<feature type="compositionally biased region" description="Low complexity" evidence="8">
    <location>
        <begin position="524"/>
        <end position="538"/>
    </location>
</feature>
<protein>
    <recommendedName>
        <fullName evidence="7">Carboxypeptidase</fullName>
        <ecNumber evidence="7">3.4.16.-</ecNumber>
    </recommendedName>
</protein>
<feature type="compositionally biased region" description="Gly residues" evidence="8">
    <location>
        <begin position="99"/>
        <end position="108"/>
    </location>
</feature>
<dbReference type="InterPro" id="IPR029058">
    <property type="entry name" value="AB_hydrolase_fold"/>
</dbReference>
<reference evidence="9 10" key="1">
    <citation type="journal article" date="2018" name="Sci. Rep.">
        <title>Raphidocelis subcapitata (=Pseudokirchneriella subcapitata) provides an insight into genome evolution and environmental adaptations in the Sphaeropleales.</title>
        <authorList>
            <person name="Suzuki S."/>
            <person name="Yamaguchi H."/>
            <person name="Nakajima N."/>
            <person name="Kawachi M."/>
        </authorList>
    </citation>
    <scope>NUCLEOTIDE SEQUENCE [LARGE SCALE GENOMIC DNA]</scope>
    <source>
        <strain evidence="9 10">NIES-35</strain>
    </source>
</reference>
<evidence type="ECO:0000256" key="4">
    <source>
        <dbReference type="ARBA" id="ARBA00022729"/>
    </source>
</evidence>
<name>A0A2V0P748_9CHLO</name>
<keyword evidence="5 7" id="KW-0378">Hydrolase</keyword>
<dbReference type="EMBL" id="BDRX01000064">
    <property type="protein sequence ID" value="GBF95389.1"/>
    <property type="molecule type" value="Genomic_DNA"/>
</dbReference>
<accession>A0A2V0P748</accession>
<dbReference type="PANTHER" id="PTHR11802">
    <property type="entry name" value="SERINE PROTEASE FAMILY S10 SERINE CARBOXYPEPTIDASE"/>
    <property type="match status" value="1"/>
</dbReference>
<dbReference type="InParanoid" id="A0A2V0P748"/>
<feature type="region of interest" description="Disordered" evidence="8">
    <location>
        <begin position="87"/>
        <end position="108"/>
    </location>
</feature>
<dbReference type="InterPro" id="IPR033124">
    <property type="entry name" value="Ser_caboxypep_his_AS"/>
</dbReference>
<feature type="region of interest" description="Disordered" evidence="8">
    <location>
        <begin position="515"/>
        <end position="538"/>
    </location>
</feature>
<dbReference type="Proteomes" id="UP000247498">
    <property type="component" value="Unassembled WGS sequence"/>
</dbReference>
<evidence type="ECO:0000256" key="1">
    <source>
        <dbReference type="ARBA" id="ARBA00009431"/>
    </source>
</evidence>
<evidence type="ECO:0000313" key="9">
    <source>
        <dbReference type="EMBL" id="GBF95389.1"/>
    </source>
</evidence>
<dbReference type="InterPro" id="IPR001563">
    <property type="entry name" value="Peptidase_S10"/>
</dbReference>
<dbReference type="PRINTS" id="PR00724">
    <property type="entry name" value="CRBOXYPTASEC"/>
</dbReference>
<organism evidence="9 10">
    <name type="scientific">Raphidocelis subcapitata</name>
    <dbReference type="NCBI Taxonomy" id="307507"/>
    <lineage>
        <taxon>Eukaryota</taxon>
        <taxon>Viridiplantae</taxon>
        <taxon>Chlorophyta</taxon>
        <taxon>core chlorophytes</taxon>
        <taxon>Chlorophyceae</taxon>
        <taxon>CS clade</taxon>
        <taxon>Sphaeropleales</taxon>
        <taxon>Selenastraceae</taxon>
        <taxon>Raphidocelis</taxon>
    </lineage>
</organism>
<dbReference type="PROSITE" id="PS00131">
    <property type="entry name" value="CARBOXYPEPT_SER_SER"/>
    <property type="match status" value="1"/>
</dbReference>
<sequence>MARPAIAPPFLLALALALAAALAAAAPAPGAAPRHALAEDAAAADAPFRAVTPSGRLTERPVGQLPNYIPSAAPAAAAAAENSWDVDDDAPASAAAGEAAGGAGGGGLPIVDPPKRMAGYFKLNRTHDAHMFYLYYGSRGRRSDPVVLWMTGGPGCSSEIAVFYENGPYHLSKNLTLYDNPWGWDAAAHVIFVDQPINTGFSWSDDPRDSVSREGVVSADMLDFLQEFFEAHPEIADNDFYVSGESYAGHYAPAVANRIYRARELGEGAPINLQGVAIGNGLTMPAVQFGAYADFAQQNGIISERTRDSINWWMPPCRWGAGLCNSYKWGWLCGLTLQYCQLAIFNRVLMAKPGVNVYDIRKDCDGPLCYDFSDADAYLNSAAVRKALGVGDRSWQECNMLVHAGFWGDFMRDFGAKLVPLLEDGVRVMIYAGDQDLICNWLGNRRWVDALDWAGKEGWAQAQEQTWTVKGQPAGAVTSYDGLSFVKVFQAGHMVPMDQPQAALDMISRFTRGKPLADGGDAGEGAAAGAAGGAARPS</sequence>
<dbReference type="PROSITE" id="PS00560">
    <property type="entry name" value="CARBOXYPEPT_SER_HIS"/>
    <property type="match status" value="1"/>
</dbReference>
<dbReference type="STRING" id="307507.A0A2V0P748"/>
<dbReference type="PANTHER" id="PTHR11802:SF113">
    <property type="entry name" value="SERINE CARBOXYPEPTIDASE CTSA-4.1"/>
    <property type="match status" value="1"/>
</dbReference>
<dbReference type="GO" id="GO:0004185">
    <property type="term" value="F:serine-type carboxypeptidase activity"/>
    <property type="evidence" value="ECO:0007669"/>
    <property type="project" value="UniProtKB-UniRule"/>
</dbReference>
<proteinExistence type="inferred from homology"/>